<dbReference type="InterPro" id="IPR002878">
    <property type="entry name" value="ChsH2_C"/>
</dbReference>
<feature type="domain" description="ChsH2 rubredoxin-like zinc ribbon" evidence="2">
    <location>
        <begin position="16"/>
        <end position="49"/>
    </location>
</feature>
<dbReference type="EMBL" id="AP021875">
    <property type="protein sequence ID" value="BBO79079.1"/>
    <property type="molecule type" value="Genomic_DNA"/>
</dbReference>
<dbReference type="Pfam" id="PF01796">
    <property type="entry name" value="OB_ChsH2_C"/>
    <property type="match status" value="1"/>
</dbReference>
<proteinExistence type="predicted"/>
<evidence type="ECO:0000313" key="4">
    <source>
        <dbReference type="Proteomes" id="UP000427769"/>
    </source>
</evidence>
<accession>A0A5K7ZFZ1</accession>
<evidence type="ECO:0000259" key="1">
    <source>
        <dbReference type="Pfam" id="PF01796"/>
    </source>
</evidence>
<name>A0A5K7ZFZ1_9BACT</name>
<dbReference type="Gene3D" id="6.10.30.10">
    <property type="match status" value="1"/>
</dbReference>
<organism evidence="3 4">
    <name type="scientific">Desulfosarcina widdelii</name>
    <dbReference type="NCBI Taxonomy" id="947919"/>
    <lineage>
        <taxon>Bacteria</taxon>
        <taxon>Pseudomonadati</taxon>
        <taxon>Thermodesulfobacteriota</taxon>
        <taxon>Desulfobacteria</taxon>
        <taxon>Desulfobacterales</taxon>
        <taxon>Desulfosarcinaceae</taxon>
        <taxon>Desulfosarcina</taxon>
    </lineage>
</organism>
<reference evidence="3 4" key="1">
    <citation type="submission" date="2019-11" db="EMBL/GenBank/DDBJ databases">
        <title>Comparative genomics of hydrocarbon-degrading Desulfosarcina strains.</title>
        <authorList>
            <person name="Watanabe M."/>
            <person name="Kojima H."/>
            <person name="Fukui M."/>
        </authorList>
    </citation>
    <scope>NUCLEOTIDE SEQUENCE [LARGE SCALE GENOMIC DNA]</scope>
    <source>
        <strain evidence="3 4">PP31</strain>
    </source>
</reference>
<gene>
    <name evidence="3" type="ORF">DSCW_64960</name>
</gene>
<feature type="domain" description="ChsH2 C-terminal OB-fold" evidence="1">
    <location>
        <begin position="50"/>
        <end position="118"/>
    </location>
</feature>
<dbReference type="Proteomes" id="UP000427769">
    <property type="component" value="Chromosome"/>
</dbReference>
<sequence>MRENRDFSDLSFQAFLSEEKLMGCRCRNCGAAYLPPKPICTKCFHRELEWIKLPETGKLAAFTCISVVPPAMAQEGFGRKNPYFTGVVELAKGLRIDARIRGIDPQKPEAVTVGMAMRTDYIHKEKDGIKSTVLAFRPA</sequence>
<dbReference type="PANTHER" id="PTHR34075:SF5">
    <property type="entry name" value="BLR3430 PROTEIN"/>
    <property type="match status" value="1"/>
</dbReference>
<dbReference type="SUPFAM" id="SSF50249">
    <property type="entry name" value="Nucleic acid-binding proteins"/>
    <property type="match status" value="1"/>
</dbReference>
<dbReference type="InterPro" id="IPR052513">
    <property type="entry name" value="Thioester_dehydratase-like"/>
</dbReference>
<dbReference type="RefSeq" id="WP_170302559.1">
    <property type="nucleotide sequence ID" value="NZ_AP021875.1"/>
</dbReference>
<dbReference type="KEGG" id="dwd:DSCW_64960"/>
<keyword evidence="4" id="KW-1185">Reference proteome</keyword>
<dbReference type="InterPro" id="IPR022002">
    <property type="entry name" value="ChsH2_Znr"/>
</dbReference>
<protein>
    <submittedName>
        <fullName evidence="3">Transcriptional regulator</fullName>
    </submittedName>
</protein>
<dbReference type="InterPro" id="IPR012340">
    <property type="entry name" value="NA-bd_OB-fold"/>
</dbReference>
<dbReference type="PANTHER" id="PTHR34075">
    <property type="entry name" value="BLR3430 PROTEIN"/>
    <property type="match status" value="1"/>
</dbReference>
<evidence type="ECO:0000259" key="2">
    <source>
        <dbReference type="Pfam" id="PF12172"/>
    </source>
</evidence>
<dbReference type="AlphaFoldDB" id="A0A5K7ZFZ1"/>
<evidence type="ECO:0000313" key="3">
    <source>
        <dbReference type="EMBL" id="BBO79079.1"/>
    </source>
</evidence>
<dbReference type="Pfam" id="PF12172">
    <property type="entry name" value="zf-ChsH2"/>
    <property type="match status" value="1"/>
</dbReference>